<dbReference type="Pfam" id="PF21222">
    <property type="entry name" value="Lamp2_2nd"/>
    <property type="match status" value="1"/>
</dbReference>
<dbReference type="InParanoid" id="A0A3Q3GKZ9"/>
<dbReference type="Proteomes" id="UP000261660">
    <property type="component" value="Unplaced"/>
</dbReference>
<dbReference type="GO" id="GO:0005886">
    <property type="term" value="C:plasma membrane"/>
    <property type="evidence" value="ECO:0007669"/>
    <property type="project" value="TreeGrafter"/>
</dbReference>
<dbReference type="GO" id="GO:0031902">
    <property type="term" value="C:late endosome membrane"/>
    <property type="evidence" value="ECO:0007669"/>
    <property type="project" value="TreeGrafter"/>
</dbReference>
<dbReference type="FunCoup" id="A0A3Q3GKZ9">
    <property type="interactions" value="326"/>
</dbReference>
<name>A0A3Q3GKZ9_9LABR</name>
<feature type="compositionally biased region" description="Low complexity" evidence="9">
    <location>
        <begin position="42"/>
        <end position="125"/>
    </location>
</feature>
<feature type="domain" description="Lysosome-associated membrane glycoprotein 2-like luminal" evidence="12">
    <location>
        <begin position="138"/>
        <end position="276"/>
    </location>
</feature>
<keyword evidence="3 11" id="KW-0732">Signal</keyword>
<dbReference type="Ensembl" id="ENSLBET00000033551.1">
    <property type="protein sequence ID" value="ENSLBEP00000032109.1"/>
    <property type="gene ID" value="ENSLBEG00000024218.1"/>
</dbReference>
<dbReference type="InterPro" id="IPR048524">
    <property type="entry name" value="Lamp2-like_TM"/>
</dbReference>
<evidence type="ECO:0000256" key="5">
    <source>
        <dbReference type="ARBA" id="ARBA00022989"/>
    </source>
</evidence>
<dbReference type="CTD" id="968"/>
<keyword evidence="8" id="KW-0458">Lysosome</keyword>
<evidence type="ECO:0000313" key="14">
    <source>
        <dbReference type="Ensembl" id="ENSLBEP00000032109.1"/>
    </source>
</evidence>
<evidence type="ECO:0000259" key="12">
    <source>
        <dbReference type="Pfam" id="PF01299"/>
    </source>
</evidence>
<dbReference type="PROSITE" id="PS51407">
    <property type="entry name" value="LAMP_3"/>
    <property type="match status" value="1"/>
</dbReference>
<feature type="signal peptide" evidence="11">
    <location>
        <begin position="1"/>
        <end position="21"/>
    </location>
</feature>
<proteinExistence type="inferred from homology"/>
<keyword evidence="7" id="KW-0325">Glycoprotein</keyword>
<evidence type="ECO:0000256" key="9">
    <source>
        <dbReference type="SAM" id="MobiDB-lite"/>
    </source>
</evidence>
<dbReference type="PANTHER" id="PTHR11506">
    <property type="entry name" value="LYSOSOME-ASSOCIATED MEMBRANE GLYCOPROTEIN"/>
    <property type="match status" value="1"/>
</dbReference>
<keyword evidence="4" id="KW-0967">Endosome</keyword>
<reference evidence="14" key="1">
    <citation type="submission" date="2025-08" db="UniProtKB">
        <authorList>
            <consortium name="Ensembl"/>
        </authorList>
    </citation>
    <scope>IDENTIFICATION</scope>
</reference>
<evidence type="ECO:0000256" key="8">
    <source>
        <dbReference type="PROSITE-ProRule" id="PRU00740"/>
    </source>
</evidence>
<evidence type="ECO:0000256" key="1">
    <source>
        <dbReference type="ARBA" id="ARBA00004530"/>
    </source>
</evidence>
<feature type="disulfide bond" evidence="8">
    <location>
        <begin position="251"/>
        <end position="288"/>
    </location>
</feature>
<dbReference type="GeneID" id="110003385"/>
<comment type="caution">
    <text evidence="8">Lacks conserved residue(s) required for the propagation of feature annotation.</text>
</comment>
<reference evidence="14" key="2">
    <citation type="submission" date="2025-09" db="UniProtKB">
        <authorList>
            <consortium name="Ensembl"/>
        </authorList>
    </citation>
    <scope>IDENTIFICATION</scope>
</reference>
<keyword evidence="5 10" id="KW-1133">Transmembrane helix</keyword>
<dbReference type="GO" id="GO:0005765">
    <property type="term" value="C:lysosomal membrane"/>
    <property type="evidence" value="ECO:0007669"/>
    <property type="project" value="UniProtKB-SubCell"/>
</dbReference>
<feature type="domain" description="Lysosome-associated membrane glycoprotein 2-like transmembrane" evidence="13">
    <location>
        <begin position="299"/>
        <end position="328"/>
    </location>
</feature>
<evidence type="ECO:0000313" key="15">
    <source>
        <dbReference type="Proteomes" id="UP000261660"/>
    </source>
</evidence>
<dbReference type="Gene3D" id="2.40.160.110">
    <property type="match status" value="1"/>
</dbReference>
<organism evidence="14 15">
    <name type="scientific">Labrus bergylta</name>
    <name type="common">ballan wrasse</name>
    <dbReference type="NCBI Taxonomy" id="56723"/>
    <lineage>
        <taxon>Eukaryota</taxon>
        <taxon>Metazoa</taxon>
        <taxon>Chordata</taxon>
        <taxon>Craniata</taxon>
        <taxon>Vertebrata</taxon>
        <taxon>Euteleostomi</taxon>
        <taxon>Actinopterygii</taxon>
        <taxon>Neopterygii</taxon>
        <taxon>Teleostei</taxon>
        <taxon>Neoteleostei</taxon>
        <taxon>Acanthomorphata</taxon>
        <taxon>Eupercaria</taxon>
        <taxon>Labriformes</taxon>
        <taxon>Labridae</taxon>
        <taxon>Labrus</taxon>
    </lineage>
</organism>
<accession>A0A3Q3GKZ9</accession>
<evidence type="ECO:0000256" key="3">
    <source>
        <dbReference type="ARBA" id="ARBA00022729"/>
    </source>
</evidence>
<evidence type="ECO:0000259" key="13">
    <source>
        <dbReference type="Pfam" id="PF21222"/>
    </source>
</evidence>
<evidence type="ECO:0000256" key="4">
    <source>
        <dbReference type="ARBA" id="ARBA00022753"/>
    </source>
</evidence>
<evidence type="ECO:0000256" key="10">
    <source>
        <dbReference type="SAM" id="Phobius"/>
    </source>
</evidence>
<dbReference type="Pfam" id="PF01299">
    <property type="entry name" value="Lamp2-like_luminal"/>
    <property type="match status" value="1"/>
</dbReference>
<protein>
    <submittedName>
        <fullName evidence="14">Macrosialin-like</fullName>
    </submittedName>
</protein>
<dbReference type="RefSeq" id="XP_020514603.1">
    <property type="nucleotide sequence ID" value="XM_020658947.3"/>
</dbReference>
<sequence length="330" mass="35537">MKRSAVFVFVAVCALSALSLAEDEVESEPSVTVAPAIEFSPAASTAKTTTKEPPTTKPQTTKAPTTKPQTTKAPTKAPTTKPQTTKASTTKAPTTKPQTTKASTTKVPTTKPKTTKAPTTTAKPTTSPPKPTPSTNLTVGNYTVKKDKSICLMAQMALQIRLATPKENGTFIVQPNSTKVDGDCKEPKANLTLTFKEGFITFLFNMSSEDVYVHNLSFSLAYPLAKDANKFNGFNSSVRLFAAKIGHSYSCKSESVNIGNGLYLDITKDRMQAFNLTKSNEFGLPDLCPADQPDYRVAVAVGVTLLVLIVIVVVAYLLGRRRRTDGYQTL</sequence>
<feature type="region of interest" description="Disordered" evidence="9">
    <location>
        <begin position="42"/>
        <end position="138"/>
    </location>
</feature>
<comment type="similarity">
    <text evidence="8">Belongs to the LAMP family.</text>
</comment>
<keyword evidence="6 8" id="KW-0472">Membrane</keyword>
<keyword evidence="2 8" id="KW-0812">Transmembrane</keyword>
<dbReference type="STRING" id="56723.ENSLBEP00000032109"/>
<evidence type="ECO:0000256" key="6">
    <source>
        <dbReference type="ARBA" id="ARBA00023136"/>
    </source>
</evidence>
<evidence type="ECO:0000256" key="7">
    <source>
        <dbReference type="ARBA" id="ARBA00023180"/>
    </source>
</evidence>
<dbReference type="PRINTS" id="PR00336">
    <property type="entry name" value="LYSASSOCTDMP"/>
</dbReference>
<dbReference type="InterPro" id="IPR048528">
    <property type="entry name" value="Lamp2-like_luminal"/>
</dbReference>
<dbReference type="GO" id="GO:0072594">
    <property type="term" value="P:establishment of protein localization to organelle"/>
    <property type="evidence" value="ECO:0007669"/>
    <property type="project" value="TreeGrafter"/>
</dbReference>
<comment type="subcellular location">
    <subcellularLocation>
        <location evidence="1">Endosome membrane</location>
        <topology evidence="1">Single-pass type I membrane protein</topology>
    </subcellularLocation>
    <subcellularLocation>
        <location evidence="8">Lysosome membrane</location>
        <topology evidence="8">Single-pass type I membrane protein</topology>
    </subcellularLocation>
</comment>
<keyword evidence="8" id="KW-1015">Disulfide bond</keyword>
<keyword evidence="15" id="KW-1185">Reference proteome</keyword>
<dbReference type="GeneTree" id="ENSGT00950000182899"/>
<dbReference type="AlphaFoldDB" id="A0A3Q3GKZ9"/>
<dbReference type="PANTHER" id="PTHR11506:SF2">
    <property type="entry name" value="MACROSIALIN"/>
    <property type="match status" value="1"/>
</dbReference>
<evidence type="ECO:0000256" key="2">
    <source>
        <dbReference type="ARBA" id="ARBA00022692"/>
    </source>
</evidence>
<dbReference type="OrthoDB" id="9428839at2759"/>
<dbReference type="InterPro" id="IPR002000">
    <property type="entry name" value="Lysosome-assoc_membr_glycop"/>
</dbReference>
<feature type="transmembrane region" description="Helical" evidence="10">
    <location>
        <begin position="297"/>
        <end position="318"/>
    </location>
</feature>
<feature type="chain" id="PRO_5018586339" evidence="11">
    <location>
        <begin position="22"/>
        <end position="330"/>
    </location>
</feature>
<evidence type="ECO:0000256" key="11">
    <source>
        <dbReference type="SAM" id="SignalP"/>
    </source>
</evidence>